<name>A0A8S1L4V6_PARPR</name>
<comment type="caution">
    <text evidence="1">The sequence shown here is derived from an EMBL/GenBank/DDBJ whole genome shotgun (WGS) entry which is preliminary data.</text>
</comment>
<protein>
    <submittedName>
        <fullName evidence="1">Uncharacterized protein</fullName>
    </submittedName>
</protein>
<proteinExistence type="predicted"/>
<dbReference type="EMBL" id="CAJJDM010000032">
    <property type="protein sequence ID" value="CAD8062507.1"/>
    <property type="molecule type" value="Genomic_DNA"/>
</dbReference>
<organism evidence="1 2">
    <name type="scientific">Paramecium primaurelia</name>
    <dbReference type="NCBI Taxonomy" id="5886"/>
    <lineage>
        <taxon>Eukaryota</taxon>
        <taxon>Sar</taxon>
        <taxon>Alveolata</taxon>
        <taxon>Ciliophora</taxon>
        <taxon>Intramacronucleata</taxon>
        <taxon>Oligohymenophorea</taxon>
        <taxon>Peniculida</taxon>
        <taxon>Parameciidae</taxon>
        <taxon>Paramecium</taxon>
    </lineage>
</organism>
<evidence type="ECO:0000313" key="2">
    <source>
        <dbReference type="Proteomes" id="UP000688137"/>
    </source>
</evidence>
<evidence type="ECO:0000313" key="1">
    <source>
        <dbReference type="EMBL" id="CAD8062507.1"/>
    </source>
</evidence>
<gene>
    <name evidence="1" type="ORF">PPRIM_AZ9-3.1.T0330171</name>
</gene>
<dbReference type="AlphaFoldDB" id="A0A8S1L4V6"/>
<reference evidence="1" key="1">
    <citation type="submission" date="2021-01" db="EMBL/GenBank/DDBJ databases">
        <authorList>
            <consortium name="Genoscope - CEA"/>
            <person name="William W."/>
        </authorList>
    </citation>
    <scope>NUCLEOTIDE SEQUENCE</scope>
</reference>
<dbReference type="Pfam" id="PF13921">
    <property type="entry name" value="Myb_DNA-bind_6"/>
    <property type="match status" value="1"/>
</dbReference>
<dbReference type="OMA" id="HIFTIDT"/>
<accession>A0A8S1L4V6</accession>
<dbReference type="Proteomes" id="UP000688137">
    <property type="component" value="Unassembled WGS sequence"/>
</dbReference>
<keyword evidence="2" id="KW-1185">Reference proteome</keyword>
<sequence>MPRCNPLFTERFDQILAQMVEAVGEARWADIARQMKQIYDFDIPQQTMIYARWKAIDPKINRDPFNQEEMAQHWRMCVKYSCNWEEIRKAYEKQGQLRDKGYLASKYYQLFWFKLSDLNRGIANLSDYNQPKIDQIRDITKKRIMELNGKDVKLVKNKSAIALIKGCKTLIKVMSFMVDNYKLDQNLLNQEVLRIITVERFQEALFHIFTIDTMILISLNEIRPNDDFTDLFEINEEIKQKYKKPTKIKTWNSALVEASSDEHTEDEDVLQVEVKVNKFLPKNQFTKDDIIQIKDSEIYKLCSTDQNHKFYSWYNQAKDDQEDLIVNVKEFNDTKEKAKQQELQKPENRWQLKKKTPYVAKKQMKAIEKKKKMILSQDQKEKDKIKTVRGRIKLDKELFHCQYTKFFDKEPSESEVDEDDYHYSLVDADQIYKLMMNNQHIQ</sequence>